<accession>A0AAJ7TCH3</accession>
<dbReference type="AlphaFoldDB" id="A0AAJ7TCH3"/>
<proteinExistence type="predicted"/>
<feature type="region of interest" description="Disordered" evidence="1">
    <location>
        <begin position="104"/>
        <end position="138"/>
    </location>
</feature>
<evidence type="ECO:0000313" key="3">
    <source>
        <dbReference type="RefSeq" id="XP_032814143.1"/>
    </source>
</evidence>
<dbReference type="Proteomes" id="UP001318040">
    <property type="component" value="Chromosome 21"/>
</dbReference>
<reference evidence="3 4" key="1">
    <citation type="submission" date="2025-04" db="UniProtKB">
        <authorList>
            <consortium name="RefSeq"/>
        </authorList>
    </citation>
    <scope>IDENTIFICATION</scope>
    <source>
        <tissue evidence="3 4">Sperm</tissue>
    </source>
</reference>
<evidence type="ECO:0000313" key="2">
    <source>
        <dbReference type="Proteomes" id="UP001318040"/>
    </source>
</evidence>
<dbReference type="GeneID" id="116944559"/>
<dbReference type="CTD" id="116944559"/>
<dbReference type="Pfam" id="PF15766">
    <property type="entry name" value="DUF4695"/>
    <property type="match status" value="1"/>
</dbReference>
<feature type="compositionally biased region" description="Basic residues" evidence="1">
    <location>
        <begin position="51"/>
        <end position="62"/>
    </location>
</feature>
<dbReference type="InterPro" id="IPR031521">
    <property type="entry name" value="DUF4695"/>
</dbReference>
<name>A0AAJ7TCH3_PETMA</name>
<evidence type="ECO:0000256" key="1">
    <source>
        <dbReference type="SAM" id="MobiDB-lite"/>
    </source>
</evidence>
<evidence type="ECO:0000313" key="4">
    <source>
        <dbReference type="RefSeq" id="XP_032814144.1"/>
    </source>
</evidence>
<gene>
    <name evidence="3 4" type="primary">C21H11orf96</name>
</gene>
<dbReference type="KEGG" id="pmrn:116944559"/>
<organism evidence="2 3">
    <name type="scientific">Petromyzon marinus</name>
    <name type="common">Sea lamprey</name>
    <dbReference type="NCBI Taxonomy" id="7757"/>
    <lineage>
        <taxon>Eukaryota</taxon>
        <taxon>Metazoa</taxon>
        <taxon>Chordata</taxon>
        <taxon>Craniata</taxon>
        <taxon>Vertebrata</taxon>
        <taxon>Cyclostomata</taxon>
        <taxon>Hyperoartia</taxon>
        <taxon>Petromyzontiformes</taxon>
        <taxon>Petromyzontidae</taxon>
        <taxon>Petromyzon</taxon>
    </lineage>
</organism>
<dbReference type="RefSeq" id="XP_032814143.1">
    <property type="nucleotide sequence ID" value="XM_032958252.1"/>
</dbReference>
<keyword evidence="2" id="KW-1185">Reference proteome</keyword>
<dbReference type="RefSeq" id="XP_032814144.1">
    <property type="nucleotide sequence ID" value="XM_032958253.1"/>
</dbReference>
<feature type="region of interest" description="Disordered" evidence="1">
    <location>
        <begin position="14"/>
        <end position="63"/>
    </location>
</feature>
<protein>
    <submittedName>
        <fullName evidence="3 4">Uncharacterized protein C11orf96 homolog</fullName>
    </submittedName>
</protein>
<feature type="compositionally biased region" description="Low complexity" evidence="1">
    <location>
        <begin position="17"/>
        <end position="33"/>
    </location>
</feature>
<dbReference type="PANTHER" id="PTHR40250:SF1">
    <property type="entry name" value="SI:CH1073-281M9.1"/>
    <property type="match status" value="1"/>
</dbReference>
<sequence>MDVCDPGAGLLATTCPSVVSSSSSKISASGSSSLMAVRAPPSPPPIPRGGILRKQRASRHKTQPITFEEILEAEDEGASPLDEERAHRSFMKSLENLRRIATSSTNVSAPVHAGGLEGTEASTEGRDARGKPIPCTEL</sequence>
<dbReference type="PANTHER" id="PTHR40250">
    <property type="entry name" value="CHROMOSOME 11 OPEN READING FRAME 96"/>
    <property type="match status" value="1"/>
</dbReference>